<reference evidence="8" key="1">
    <citation type="submission" date="2019-08" db="EMBL/GenBank/DDBJ databases">
        <title>The improved chromosome-level genome for the pearl oyster Pinctada fucata martensii using PacBio sequencing and Hi-C.</title>
        <authorList>
            <person name="Zheng Z."/>
        </authorList>
    </citation>
    <scope>NUCLEOTIDE SEQUENCE</scope>
    <source>
        <strain evidence="8">ZZ-2019</strain>
        <tissue evidence="8">Adductor muscle</tissue>
    </source>
</reference>
<accession>A0AA89BPV5</accession>
<evidence type="ECO:0000256" key="2">
    <source>
        <dbReference type="ARBA" id="ARBA00022692"/>
    </source>
</evidence>
<dbReference type="PANTHER" id="PTHR24365:SF541">
    <property type="entry name" value="PROTEIN TOLL-RELATED"/>
    <property type="match status" value="1"/>
</dbReference>
<feature type="domain" description="TIR" evidence="7">
    <location>
        <begin position="51"/>
        <end position="181"/>
    </location>
</feature>
<dbReference type="PROSITE" id="PS50104">
    <property type="entry name" value="TIR"/>
    <property type="match status" value="1"/>
</dbReference>
<dbReference type="GO" id="GO:0005886">
    <property type="term" value="C:plasma membrane"/>
    <property type="evidence" value="ECO:0007669"/>
    <property type="project" value="TreeGrafter"/>
</dbReference>
<dbReference type="EMBL" id="VSWD01000014">
    <property type="protein sequence ID" value="KAK3083134.1"/>
    <property type="molecule type" value="Genomic_DNA"/>
</dbReference>
<evidence type="ECO:0000256" key="5">
    <source>
        <dbReference type="ARBA" id="ARBA00023136"/>
    </source>
</evidence>
<name>A0AA89BPV5_PINIB</name>
<organism evidence="8 9">
    <name type="scientific">Pinctada imbricata</name>
    <name type="common">Atlantic pearl-oyster</name>
    <name type="synonym">Pinctada martensii</name>
    <dbReference type="NCBI Taxonomy" id="66713"/>
    <lineage>
        <taxon>Eukaryota</taxon>
        <taxon>Metazoa</taxon>
        <taxon>Spiralia</taxon>
        <taxon>Lophotrochozoa</taxon>
        <taxon>Mollusca</taxon>
        <taxon>Bivalvia</taxon>
        <taxon>Autobranchia</taxon>
        <taxon>Pteriomorphia</taxon>
        <taxon>Pterioida</taxon>
        <taxon>Pterioidea</taxon>
        <taxon>Pteriidae</taxon>
        <taxon>Pinctada</taxon>
    </lineage>
</organism>
<feature type="region of interest" description="Disordered" evidence="6">
    <location>
        <begin position="270"/>
        <end position="290"/>
    </location>
</feature>
<dbReference type="Pfam" id="PF13676">
    <property type="entry name" value="TIR_2"/>
    <property type="match status" value="1"/>
</dbReference>
<dbReference type="SUPFAM" id="SSF52200">
    <property type="entry name" value="Toll/Interleukin receptor TIR domain"/>
    <property type="match status" value="1"/>
</dbReference>
<feature type="compositionally biased region" description="Basic and acidic residues" evidence="6">
    <location>
        <begin position="271"/>
        <end position="280"/>
    </location>
</feature>
<keyword evidence="2" id="KW-0812">Transmembrane</keyword>
<comment type="subcellular location">
    <subcellularLocation>
        <location evidence="1">Membrane</location>
    </subcellularLocation>
</comment>
<dbReference type="InterPro" id="IPR035897">
    <property type="entry name" value="Toll_tir_struct_dom_sf"/>
</dbReference>
<keyword evidence="3" id="KW-0732">Signal</keyword>
<gene>
    <name evidence="8" type="ORF">FSP39_014872</name>
</gene>
<evidence type="ECO:0000259" key="7">
    <source>
        <dbReference type="PROSITE" id="PS50104"/>
    </source>
</evidence>
<evidence type="ECO:0000313" key="9">
    <source>
        <dbReference type="Proteomes" id="UP001186944"/>
    </source>
</evidence>
<evidence type="ECO:0000256" key="4">
    <source>
        <dbReference type="ARBA" id="ARBA00022989"/>
    </source>
</evidence>
<dbReference type="PANTHER" id="PTHR24365">
    <property type="entry name" value="TOLL-LIKE RECEPTOR"/>
    <property type="match status" value="1"/>
</dbReference>
<evidence type="ECO:0000256" key="6">
    <source>
        <dbReference type="SAM" id="MobiDB-lite"/>
    </source>
</evidence>
<evidence type="ECO:0000256" key="1">
    <source>
        <dbReference type="ARBA" id="ARBA00004370"/>
    </source>
</evidence>
<sequence length="313" mass="35990">MPLLIGLSAGGVFILLVTMATIGVCVRRKRKEDIGWEKPDLEKFDVPEYEIHYDAFVSYSSEDEDWVKGHLFEQLEGQGYRVNIDFKDFVPGMAIAENIMDSIYKSRKTIVVMSKNFLKSMWGQFELQQVHNRAITQRKDVLILIKYSKCKVPGKLMGKTFLDWTDEGVKPHFWTRLYDAIGEPGNYKEIDEKDEEENLVQENYKQEQKFDLEKKDENAMGQGHDDIVTGQGHQEENKVRQYVRMTSDYSSGTSDFGESEEVFANVPYRKGSNEHRHHDNSSSNDSGQGYRCRISTECDSRTSCTSETQGLLA</sequence>
<evidence type="ECO:0000313" key="8">
    <source>
        <dbReference type="EMBL" id="KAK3083134.1"/>
    </source>
</evidence>
<keyword evidence="5" id="KW-0472">Membrane</keyword>
<dbReference type="Proteomes" id="UP001186944">
    <property type="component" value="Unassembled WGS sequence"/>
</dbReference>
<dbReference type="AlphaFoldDB" id="A0AA89BPV5"/>
<dbReference type="Gene3D" id="3.40.50.10140">
    <property type="entry name" value="Toll/interleukin-1 receptor homology (TIR) domain"/>
    <property type="match status" value="1"/>
</dbReference>
<dbReference type="GO" id="GO:0007165">
    <property type="term" value="P:signal transduction"/>
    <property type="evidence" value="ECO:0007669"/>
    <property type="project" value="InterPro"/>
</dbReference>
<protein>
    <recommendedName>
        <fullName evidence="7">TIR domain-containing protein</fullName>
    </recommendedName>
</protein>
<comment type="caution">
    <text evidence="8">The sequence shown here is derived from an EMBL/GenBank/DDBJ whole genome shotgun (WGS) entry which is preliminary data.</text>
</comment>
<dbReference type="InterPro" id="IPR000157">
    <property type="entry name" value="TIR_dom"/>
</dbReference>
<keyword evidence="4" id="KW-1133">Transmembrane helix</keyword>
<keyword evidence="9" id="KW-1185">Reference proteome</keyword>
<proteinExistence type="predicted"/>
<evidence type="ECO:0000256" key="3">
    <source>
        <dbReference type="ARBA" id="ARBA00022729"/>
    </source>
</evidence>
<dbReference type="SMART" id="SM00255">
    <property type="entry name" value="TIR"/>
    <property type="match status" value="1"/>
</dbReference>
<dbReference type="GO" id="GO:0038023">
    <property type="term" value="F:signaling receptor activity"/>
    <property type="evidence" value="ECO:0007669"/>
    <property type="project" value="TreeGrafter"/>
</dbReference>